<dbReference type="Proteomes" id="UP001150924">
    <property type="component" value="Unassembled WGS sequence"/>
</dbReference>
<accession>A0A9X3EPV1</accession>
<dbReference type="PROSITE" id="PS51257">
    <property type="entry name" value="PROKAR_LIPOPROTEIN"/>
    <property type="match status" value="1"/>
</dbReference>
<dbReference type="GO" id="GO:0016787">
    <property type="term" value="F:hydrolase activity"/>
    <property type="evidence" value="ECO:0007669"/>
    <property type="project" value="UniProtKB-KW"/>
</dbReference>
<feature type="compositionally biased region" description="Low complexity" evidence="1">
    <location>
        <begin position="33"/>
        <end position="143"/>
    </location>
</feature>
<sequence length="487" mass="52354">MVRIDWRDDSPSFPLSTTCFALFACQDPGGGVTETETASDTSTTTSTGGPTTDAQTTDPPTTDTSTTGTSDATTTSTTSTTSTTFDTSTTDATTTDATTTEGVDTTTTTSTTTDTTTTEGVDTTTTSTTTSTSTGDTDTETTGEPSPWDGEPLPDAPPGEWQWVPFPESLCRDGSTTGIAVRYGTAPGLMIYFQSGGACFNAATCNQNIKTFGLPSYNNFVQNVGSKGIFDPDEPANPVLDWSAVFVPYCSGDVHAGARNDVVIPGLADPQQFVGYNNVTAYLERIVPTFVDSVDHVLVTGESAGGFGSAFNYDRIAEAFPDRAVTLIDDSGPVMSDEFMAPCLQQQWRDLWNFEDTLPADCAECFNPDGGGISNVIKYLGEKYADQRLGLISALQDQTIRYFFGFGLNECAGGQMSGAMFTDGLADLRDDWMSEPAGTWGTFYPSGMQHTWLTQTLHRGDRRHLDARLGRRPPRRHRDPRRAVSRL</sequence>
<dbReference type="PANTHER" id="PTHR21562:SF83">
    <property type="entry name" value="PECTIN ACETYLESTERASE 4"/>
    <property type="match status" value="1"/>
</dbReference>
<evidence type="ECO:0000313" key="2">
    <source>
        <dbReference type="EMBL" id="MCY1008003.1"/>
    </source>
</evidence>
<proteinExistence type="predicted"/>
<organism evidence="2 3">
    <name type="scientific">Nannocystis pusilla</name>
    <dbReference type="NCBI Taxonomy" id="889268"/>
    <lineage>
        <taxon>Bacteria</taxon>
        <taxon>Pseudomonadati</taxon>
        <taxon>Myxococcota</taxon>
        <taxon>Polyangia</taxon>
        <taxon>Nannocystales</taxon>
        <taxon>Nannocystaceae</taxon>
        <taxon>Nannocystis</taxon>
    </lineage>
</organism>
<dbReference type="RefSeq" id="WP_267770654.1">
    <property type="nucleotide sequence ID" value="NZ_JAPNKE010000002.1"/>
</dbReference>
<feature type="region of interest" description="Disordered" evidence="1">
    <location>
        <begin position="31"/>
        <end position="159"/>
    </location>
</feature>
<gene>
    <name evidence="2" type="ORF">OV079_21080</name>
</gene>
<evidence type="ECO:0000256" key="1">
    <source>
        <dbReference type="SAM" id="MobiDB-lite"/>
    </source>
</evidence>
<comment type="caution">
    <text evidence="2">The sequence shown here is derived from an EMBL/GenBank/DDBJ whole genome shotgun (WGS) entry which is preliminary data.</text>
</comment>
<reference evidence="2" key="1">
    <citation type="submission" date="2022-11" db="EMBL/GenBank/DDBJ databases">
        <title>Minimal conservation of predation-associated metabolite biosynthetic gene clusters underscores biosynthetic potential of Myxococcota including descriptions for ten novel species: Archangium lansinium sp. nov., Myxococcus landrumus sp. nov., Nannocystis bai.</title>
        <authorList>
            <person name="Ahearne A."/>
            <person name="Stevens C."/>
            <person name="Phillips K."/>
        </authorList>
    </citation>
    <scope>NUCLEOTIDE SEQUENCE</scope>
    <source>
        <strain evidence="2">Na p29</strain>
    </source>
</reference>
<dbReference type="EMBL" id="JAPNKE010000002">
    <property type="protein sequence ID" value="MCY1008003.1"/>
    <property type="molecule type" value="Genomic_DNA"/>
</dbReference>
<dbReference type="Pfam" id="PF03283">
    <property type="entry name" value="PAE"/>
    <property type="match status" value="1"/>
</dbReference>
<keyword evidence="2" id="KW-0378">Hydrolase</keyword>
<evidence type="ECO:0000313" key="3">
    <source>
        <dbReference type="Proteomes" id="UP001150924"/>
    </source>
</evidence>
<name>A0A9X3EPV1_9BACT</name>
<dbReference type="AlphaFoldDB" id="A0A9X3EPV1"/>
<dbReference type="PANTHER" id="PTHR21562">
    <property type="entry name" value="NOTUM-RELATED"/>
    <property type="match status" value="1"/>
</dbReference>
<protein>
    <submittedName>
        <fullName evidence="2">Pectin acetylesterase-family hydrolase</fullName>
    </submittedName>
</protein>
<dbReference type="InterPro" id="IPR004963">
    <property type="entry name" value="PAE/NOTUM"/>
</dbReference>
<keyword evidence="3" id="KW-1185">Reference proteome</keyword>